<proteinExistence type="predicted"/>
<name>A0AAV4PN68_CAEEX</name>
<protein>
    <submittedName>
        <fullName evidence="2">Uncharacterized protein</fullName>
    </submittedName>
</protein>
<accession>A0AAV4PN68</accession>
<feature type="compositionally biased region" description="Polar residues" evidence="1">
    <location>
        <begin position="57"/>
        <end position="69"/>
    </location>
</feature>
<feature type="region of interest" description="Disordered" evidence="1">
    <location>
        <begin position="36"/>
        <end position="69"/>
    </location>
</feature>
<organism evidence="2 3">
    <name type="scientific">Caerostris extrusa</name>
    <name type="common">Bark spider</name>
    <name type="synonym">Caerostris bankana</name>
    <dbReference type="NCBI Taxonomy" id="172846"/>
    <lineage>
        <taxon>Eukaryota</taxon>
        <taxon>Metazoa</taxon>
        <taxon>Ecdysozoa</taxon>
        <taxon>Arthropoda</taxon>
        <taxon>Chelicerata</taxon>
        <taxon>Arachnida</taxon>
        <taxon>Araneae</taxon>
        <taxon>Araneomorphae</taxon>
        <taxon>Entelegynae</taxon>
        <taxon>Araneoidea</taxon>
        <taxon>Araneidae</taxon>
        <taxon>Caerostris</taxon>
    </lineage>
</organism>
<evidence type="ECO:0000313" key="2">
    <source>
        <dbReference type="EMBL" id="GIX98410.1"/>
    </source>
</evidence>
<evidence type="ECO:0000256" key="1">
    <source>
        <dbReference type="SAM" id="MobiDB-lite"/>
    </source>
</evidence>
<dbReference type="Proteomes" id="UP001054945">
    <property type="component" value="Unassembled WGS sequence"/>
</dbReference>
<reference evidence="2 3" key="1">
    <citation type="submission" date="2021-06" db="EMBL/GenBank/DDBJ databases">
        <title>Caerostris extrusa draft genome.</title>
        <authorList>
            <person name="Kono N."/>
            <person name="Arakawa K."/>
        </authorList>
    </citation>
    <scope>NUCLEOTIDE SEQUENCE [LARGE SCALE GENOMIC DNA]</scope>
</reference>
<dbReference type="AlphaFoldDB" id="A0AAV4PN68"/>
<dbReference type="EMBL" id="BPLR01004904">
    <property type="protein sequence ID" value="GIX98410.1"/>
    <property type="molecule type" value="Genomic_DNA"/>
</dbReference>
<keyword evidence="3" id="KW-1185">Reference proteome</keyword>
<sequence length="161" mass="17952">MSEVEPKTLTNTPGVSCRYPPTLTSIAKYCLTVRTQRRKKSESNPENFPKSLLKHTAPTSQRQISCPTKNSPAHLMVRSVSILLGPEEEYSAHTLGVGALERENMDHLSSTGESPLLNADDTPPAQDKGEIIRKEERYLGYGLKGWVLCCVQNLQRNDKWG</sequence>
<comment type="caution">
    <text evidence="2">The sequence shown here is derived from an EMBL/GenBank/DDBJ whole genome shotgun (WGS) entry which is preliminary data.</text>
</comment>
<gene>
    <name evidence="2" type="ORF">CEXT_661471</name>
</gene>
<evidence type="ECO:0000313" key="3">
    <source>
        <dbReference type="Proteomes" id="UP001054945"/>
    </source>
</evidence>